<evidence type="ECO:0000313" key="1">
    <source>
        <dbReference type="EnsemblMetazoa" id="OVOC12704.1"/>
    </source>
</evidence>
<dbReference type="EMBL" id="CMVM020000630">
    <property type="status" value="NOT_ANNOTATED_CDS"/>
    <property type="molecule type" value="Genomic_DNA"/>
</dbReference>
<protein>
    <submittedName>
        <fullName evidence="1">Uncharacterized protein</fullName>
    </submittedName>
</protein>
<organism evidence="1 2">
    <name type="scientific">Onchocerca volvulus</name>
    <dbReference type="NCBI Taxonomy" id="6282"/>
    <lineage>
        <taxon>Eukaryota</taxon>
        <taxon>Metazoa</taxon>
        <taxon>Ecdysozoa</taxon>
        <taxon>Nematoda</taxon>
        <taxon>Chromadorea</taxon>
        <taxon>Rhabditida</taxon>
        <taxon>Spirurina</taxon>
        <taxon>Spiruromorpha</taxon>
        <taxon>Filarioidea</taxon>
        <taxon>Onchocercidae</taxon>
        <taxon>Onchocerca</taxon>
    </lineage>
</organism>
<proteinExistence type="predicted"/>
<reference evidence="1" key="2">
    <citation type="submission" date="2022-06" db="UniProtKB">
        <authorList>
            <consortium name="EnsemblMetazoa"/>
        </authorList>
    </citation>
    <scope>IDENTIFICATION</scope>
</reference>
<keyword evidence="2" id="KW-1185">Reference proteome</keyword>
<evidence type="ECO:0000313" key="2">
    <source>
        <dbReference type="Proteomes" id="UP000024404"/>
    </source>
</evidence>
<dbReference type="OMA" id="PIVINWA"/>
<name>A0A8R1TMX9_ONCVO</name>
<accession>A0A8R1TMX9</accession>
<sequence length="66" mass="7508">MPLSYKLTSIQQIPTYALILPIVINWAEKYVKKTTEENRQKAIELKGTEAANHYFALFGVPGRKNA</sequence>
<dbReference type="EnsemblMetazoa" id="OVOC12704.1">
    <property type="protein sequence ID" value="OVOC12704.1"/>
    <property type="gene ID" value="WBGene00249513"/>
</dbReference>
<reference evidence="2" key="1">
    <citation type="submission" date="2013-10" db="EMBL/GenBank/DDBJ databases">
        <title>Genome sequencing of Onchocerca volvulus.</title>
        <authorList>
            <person name="Cotton J."/>
            <person name="Tsai J."/>
            <person name="Stanley E."/>
            <person name="Tracey A."/>
            <person name="Holroyd N."/>
            <person name="Lustigman S."/>
            <person name="Berriman M."/>
        </authorList>
    </citation>
    <scope>NUCLEOTIDE SEQUENCE</scope>
</reference>
<dbReference type="Proteomes" id="UP000024404">
    <property type="component" value="Unassembled WGS sequence"/>
</dbReference>
<dbReference type="AlphaFoldDB" id="A0A8R1TMX9"/>